<dbReference type="Pfam" id="PF00512">
    <property type="entry name" value="HisKA"/>
    <property type="match status" value="1"/>
</dbReference>
<dbReference type="SMART" id="SM00388">
    <property type="entry name" value="HisKA"/>
    <property type="match status" value="1"/>
</dbReference>
<comment type="catalytic activity">
    <reaction evidence="1">
        <text>ATP + protein L-histidine = ADP + protein N-phospho-L-histidine.</text>
        <dbReference type="EC" id="2.7.13.3"/>
    </reaction>
</comment>
<accession>A0A9D0Z3P7</accession>
<evidence type="ECO:0000256" key="11">
    <source>
        <dbReference type="ARBA" id="ARBA00022989"/>
    </source>
</evidence>
<dbReference type="GO" id="GO:0005886">
    <property type="term" value="C:plasma membrane"/>
    <property type="evidence" value="ECO:0007669"/>
    <property type="project" value="UniProtKB-SubCell"/>
</dbReference>
<feature type="domain" description="HAMP" evidence="16">
    <location>
        <begin position="195"/>
        <end position="249"/>
    </location>
</feature>
<dbReference type="InterPro" id="IPR036890">
    <property type="entry name" value="HATPase_C_sf"/>
</dbReference>
<evidence type="ECO:0000256" key="1">
    <source>
        <dbReference type="ARBA" id="ARBA00000085"/>
    </source>
</evidence>
<evidence type="ECO:0000256" key="13">
    <source>
        <dbReference type="ARBA" id="ARBA00023136"/>
    </source>
</evidence>
<dbReference type="Gene3D" id="1.10.287.130">
    <property type="match status" value="1"/>
</dbReference>
<dbReference type="Pfam" id="PF02518">
    <property type="entry name" value="HATPase_c"/>
    <property type="match status" value="1"/>
</dbReference>
<dbReference type="PROSITE" id="PS50885">
    <property type="entry name" value="HAMP"/>
    <property type="match status" value="1"/>
</dbReference>
<dbReference type="CDD" id="cd06225">
    <property type="entry name" value="HAMP"/>
    <property type="match status" value="1"/>
</dbReference>
<dbReference type="FunFam" id="3.30.565.10:FF:000006">
    <property type="entry name" value="Sensor histidine kinase WalK"/>
    <property type="match status" value="1"/>
</dbReference>
<evidence type="ECO:0000256" key="14">
    <source>
        <dbReference type="SAM" id="Phobius"/>
    </source>
</evidence>
<evidence type="ECO:0000256" key="9">
    <source>
        <dbReference type="ARBA" id="ARBA00022777"/>
    </source>
</evidence>
<dbReference type="FunFam" id="1.10.287.130:FF:000001">
    <property type="entry name" value="Two-component sensor histidine kinase"/>
    <property type="match status" value="1"/>
</dbReference>
<evidence type="ECO:0000256" key="7">
    <source>
        <dbReference type="ARBA" id="ARBA00022692"/>
    </source>
</evidence>
<dbReference type="InterPro" id="IPR003661">
    <property type="entry name" value="HisK_dim/P_dom"/>
</dbReference>
<dbReference type="SUPFAM" id="SSF47384">
    <property type="entry name" value="Homodimeric domain of signal transducing histidine kinase"/>
    <property type="match status" value="1"/>
</dbReference>
<sequence>MKTTFSRAFYPAAIVLLLALLLVGIALQVLVGGYMKKQTYADLKSDADTIANLASAYATSQEMDSADFLLNLSVAASVSDADAVICDSQGRLLLCSDAPLGCSHQGMVISQDYLQRVLSSKYEISSGNIEGLYQEPRYVVSVPIYTGSGDTLGIVMVSSPMSANMDFLQQITEIYLVVSLLVVLVSGLIMSYLARKQSNPLREMAKAANDFGHGDLAARVSVDGRCPMEIQELALAFNNMAASLQKSEYRRQEFVTNVSHELKTPMTTIGGYIDGMLDGTIPPERQRHYMQLVSDETKRLSRLVRSMLDISRLQDQGGYSDDKLIRFDICECAGRVLITFEQKINAKDIQVEVDMPEHPVYTRACPDAITQVIYNLVDNGVKFCPEKGTLSLRIREDGSKVYVSVANDGPTIPAEELPLVFERFHKLDKSRSENRDGWGLGLYIVKTIILYHKENISVSSKDNVTTFTFTLPLVN</sequence>
<dbReference type="CDD" id="cd00082">
    <property type="entry name" value="HisKA"/>
    <property type="match status" value="1"/>
</dbReference>
<feature type="domain" description="Histidine kinase" evidence="15">
    <location>
        <begin position="257"/>
        <end position="475"/>
    </location>
</feature>
<dbReference type="InterPro" id="IPR050398">
    <property type="entry name" value="HssS/ArlS-like"/>
</dbReference>
<dbReference type="EC" id="2.7.13.3" evidence="3"/>
<evidence type="ECO:0000256" key="4">
    <source>
        <dbReference type="ARBA" id="ARBA00022475"/>
    </source>
</evidence>
<keyword evidence="4" id="KW-1003">Cell membrane</keyword>
<dbReference type="PANTHER" id="PTHR45528:SF1">
    <property type="entry name" value="SENSOR HISTIDINE KINASE CPXA"/>
    <property type="match status" value="1"/>
</dbReference>
<dbReference type="InterPro" id="IPR029151">
    <property type="entry name" value="Sensor-like_sf"/>
</dbReference>
<evidence type="ECO:0000256" key="6">
    <source>
        <dbReference type="ARBA" id="ARBA00022679"/>
    </source>
</evidence>
<dbReference type="GO" id="GO:0000155">
    <property type="term" value="F:phosphorelay sensor kinase activity"/>
    <property type="evidence" value="ECO:0007669"/>
    <property type="project" value="InterPro"/>
</dbReference>
<keyword evidence="6" id="KW-0808">Transferase</keyword>
<reference evidence="17" key="2">
    <citation type="journal article" date="2021" name="PeerJ">
        <title>Extensive microbial diversity within the chicken gut microbiome revealed by metagenomics and culture.</title>
        <authorList>
            <person name="Gilroy R."/>
            <person name="Ravi A."/>
            <person name="Getino M."/>
            <person name="Pursley I."/>
            <person name="Horton D.L."/>
            <person name="Alikhan N.F."/>
            <person name="Baker D."/>
            <person name="Gharbi K."/>
            <person name="Hall N."/>
            <person name="Watson M."/>
            <person name="Adriaenssens E.M."/>
            <person name="Foster-Nyarko E."/>
            <person name="Jarju S."/>
            <person name="Secka A."/>
            <person name="Antonio M."/>
            <person name="Oren A."/>
            <person name="Chaudhuri R.R."/>
            <person name="La Ragione R."/>
            <person name="Hildebrand F."/>
            <person name="Pallen M.J."/>
        </authorList>
    </citation>
    <scope>NUCLEOTIDE SEQUENCE</scope>
    <source>
        <strain evidence="17">13361</strain>
    </source>
</reference>
<feature type="transmembrane region" description="Helical" evidence="14">
    <location>
        <begin position="174"/>
        <end position="194"/>
    </location>
</feature>
<keyword evidence="9 17" id="KW-0418">Kinase</keyword>
<dbReference type="GO" id="GO:0005524">
    <property type="term" value="F:ATP binding"/>
    <property type="evidence" value="ECO:0007669"/>
    <property type="project" value="UniProtKB-KW"/>
</dbReference>
<reference evidence="17" key="1">
    <citation type="submission" date="2020-10" db="EMBL/GenBank/DDBJ databases">
        <authorList>
            <person name="Gilroy R."/>
        </authorList>
    </citation>
    <scope>NUCLEOTIDE SEQUENCE</scope>
    <source>
        <strain evidence="17">13361</strain>
    </source>
</reference>
<evidence type="ECO:0000256" key="10">
    <source>
        <dbReference type="ARBA" id="ARBA00022840"/>
    </source>
</evidence>
<evidence type="ECO:0000256" key="12">
    <source>
        <dbReference type="ARBA" id="ARBA00023012"/>
    </source>
</evidence>
<keyword evidence="11 14" id="KW-1133">Transmembrane helix</keyword>
<dbReference type="PANTHER" id="PTHR45528">
    <property type="entry name" value="SENSOR HISTIDINE KINASE CPXA"/>
    <property type="match status" value="1"/>
</dbReference>
<proteinExistence type="predicted"/>
<dbReference type="PRINTS" id="PR00344">
    <property type="entry name" value="BCTRLSENSOR"/>
</dbReference>
<dbReference type="PROSITE" id="PS50109">
    <property type="entry name" value="HIS_KIN"/>
    <property type="match status" value="1"/>
</dbReference>
<evidence type="ECO:0000313" key="18">
    <source>
        <dbReference type="Proteomes" id="UP000886796"/>
    </source>
</evidence>
<keyword evidence="7 14" id="KW-0812">Transmembrane</keyword>
<evidence type="ECO:0000259" key="16">
    <source>
        <dbReference type="PROSITE" id="PS50885"/>
    </source>
</evidence>
<dbReference type="SUPFAM" id="SSF103190">
    <property type="entry name" value="Sensory domain-like"/>
    <property type="match status" value="1"/>
</dbReference>
<keyword evidence="12" id="KW-0902">Two-component regulatory system</keyword>
<dbReference type="SUPFAM" id="SSF55874">
    <property type="entry name" value="ATPase domain of HSP90 chaperone/DNA topoisomerase II/histidine kinase"/>
    <property type="match status" value="1"/>
</dbReference>
<dbReference type="InterPro" id="IPR003594">
    <property type="entry name" value="HATPase_dom"/>
</dbReference>
<keyword evidence="13 14" id="KW-0472">Membrane</keyword>
<gene>
    <name evidence="17" type="ORF">IAB74_08985</name>
</gene>
<comment type="subcellular location">
    <subcellularLocation>
        <location evidence="2">Cell membrane</location>
        <topology evidence="2">Multi-pass membrane protein</topology>
    </subcellularLocation>
</comment>
<dbReference type="EMBL" id="DVFK01000118">
    <property type="protein sequence ID" value="HIQ68627.1"/>
    <property type="molecule type" value="Genomic_DNA"/>
</dbReference>
<keyword evidence="8" id="KW-0547">Nucleotide-binding</keyword>
<dbReference type="Gene3D" id="3.30.565.10">
    <property type="entry name" value="Histidine kinase-like ATPase, C-terminal domain"/>
    <property type="match status" value="1"/>
</dbReference>
<evidence type="ECO:0000256" key="5">
    <source>
        <dbReference type="ARBA" id="ARBA00022553"/>
    </source>
</evidence>
<organism evidence="17 18">
    <name type="scientific">Candidatus Faecousia excrementigallinarum</name>
    <dbReference type="NCBI Taxonomy" id="2840806"/>
    <lineage>
        <taxon>Bacteria</taxon>
        <taxon>Bacillati</taxon>
        <taxon>Bacillota</taxon>
        <taxon>Clostridia</taxon>
        <taxon>Eubacteriales</taxon>
        <taxon>Oscillospiraceae</taxon>
        <taxon>Faecousia</taxon>
    </lineage>
</organism>
<evidence type="ECO:0000256" key="2">
    <source>
        <dbReference type="ARBA" id="ARBA00004651"/>
    </source>
</evidence>
<evidence type="ECO:0000256" key="8">
    <source>
        <dbReference type="ARBA" id="ARBA00022741"/>
    </source>
</evidence>
<evidence type="ECO:0000259" key="15">
    <source>
        <dbReference type="PROSITE" id="PS50109"/>
    </source>
</evidence>
<evidence type="ECO:0000313" key="17">
    <source>
        <dbReference type="EMBL" id="HIQ68627.1"/>
    </source>
</evidence>
<name>A0A9D0Z3P7_9FIRM</name>
<comment type="caution">
    <text evidence="17">The sequence shown here is derived from an EMBL/GenBank/DDBJ whole genome shotgun (WGS) entry which is preliminary data.</text>
</comment>
<dbReference type="SMART" id="SM00304">
    <property type="entry name" value="HAMP"/>
    <property type="match status" value="1"/>
</dbReference>
<dbReference type="InterPro" id="IPR004358">
    <property type="entry name" value="Sig_transdc_His_kin-like_C"/>
</dbReference>
<protein>
    <recommendedName>
        <fullName evidence="3">histidine kinase</fullName>
        <ecNumber evidence="3">2.7.13.3</ecNumber>
    </recommendedName>
</protein>
<dbReference type="Proteomes" id="UP000886796">
    <property type="component" value="Unassembled WGS sequence"/>
</dbReference>
<dbReference type="Gene3D" id="6.10.340.10">
    <property type="match status" value="1"/>
</dbReference>
<evidence type="ECO:0000256" key="3">
    <source>
        <dbReference type="ARBA" id="ARBA00012438"/>
    </source>
</evidence>
<dbReference type="AlphaFoldDB" id="A0A9D0Z3P7"/>
<dbReference type="InterPro" id="IPR036097">
    <property type="entry name" value="HisK_dim/P_sf"/>
</dbReference>
<dbReference type="InterPro" id="IPR003660">
    <property type="entry name" value="HAMP_dom"/>
</dbReference>
<dbReference type="InterPro" id="IPR005467">
    <property type="entry name" value="His_kinase_dom"/>
</dbReference>
<dbReference type="SUPFAM" id="SSF158472">
    <property type="entry name" value="HAMP domain-like"/>
    <property type="match status" value="1"/>
</dbReference>
<dbReference type="SMART" id="SM00387">
    <property type="entry name" value="HATPase_c"/>
    <property type="match status" value="1"/>
</dbReference>
<keyword evidence="5" id="KW-0597">Phosphoprotein</keyword>
<keyword evidence="10" id="KW-0067">ATP-binding</keyword>
<dbReference type="Pfam" id="PF00672">
    <property type="entry name" value="HAMP"/>
    <property type="match status" value="1"/>
</dbReference>